<dbReference type="Proteomes" id="UP000615696">
    <property type="component" value="Segment"/>
</dbReference>
<evidence type="ECO:0000313" key="2">
    <source>
        <dbReference type="Proteomes" id="UP000615696"/>
    </source>
</evidence>
<reference evidence="1 2" key="1">
    <citation type="submission" date="2020-01" db="EMBL/GenBank/DDBJ databases">
        <title>Patterns of diversity and host range of bacteriophage communities associated with bean-nodulatin bacteria.</title>
        <authorList>
            <person name="Vann Cauwenberghe J."/>
            <person name="Santamaria R.I."/>
            <person name="Bustos P."/>
            <person name="Juarez S."/>
            <person name="Gonzalez V."/>
        </authorList>
    </citation>
    <scope>NUCLEOTIDE SEQUENCE [LARGE SCALE GENOMIC DNA]</scope>
    <source>
        <strain evidence="2">RHph</strain>
    </source>
</reference>
<sequence length="111" mass="12751">MPVQVTKWLDDFGTEFDTYDEAVESNRINKPLEFKDIRVDESIDISDISSEEYRVYEFQETGIIISNPIALHIRNSGAHNVITADGETVYVPAGWLCLRWKVKDGEDHISF</sequence>
<organism evidence="1 2">
    <name type="scientific">Rhizobium phage RHph_I1_9</name>
    <dbReference type="NCBI Taxonomy" id="2509729"/>
    <lineage>
        <taxon>Viruses</taxon>
        <taxon>Duplodnaviria</taxon>
        <taxon>Heunggongvirae</taxon>
        <taxon>Uroviricota</taxon>
        <taxon>Caudoviricetes</taxon>
        <taxon>Pootjesviridae</taxon>
        <taxon>Staniewskivirinae</taxon>
        <taxon>Trinifflemingvirus</taxon>
        <taxon>Trinifflemingvirus I19</taxon>
    </lineage>
</organism>
<evidence type="ECO:0000313" key="1">
    <source>
        <dbReference type="EMBL" id="QIG73650.1"/>
    </source>
</evidence>
<name>A0A7S5UWT9_9CAUD</name>
<proteinExistence type="predicted"/>
<dbReference type="EMBL" id="MN988532">
    <property type="protein sequence ID" value="QIG73650.1"/>
    <property type="molecule type" value="Genomic_DNA"/>
</dbReference>
<gene>
    <name evidence="1" type="ORF">EVC04_213</name>
</gene>
<accession>A0A7S5UWT9</accession>
<protein>
    <submittedName>
        <fullName evidence="1">Uncharacterized protein</fullName>
    </submittedName>
</protein>
<keyword evidence="2" id="KW-1185">Reference proteome</keyword>